<dbReference type="EMBL" id="CP024201">
    <property type="protein sequence ID" value="ATQ44907.1"/>
    <property type="molecule type" value="Genomic_DNA"/>
</dbReference>
<keyword evidence="2" id="KW-1185">Reference proteome</keyword>
<dbReference type="Pfam" id="PF09550">
    <property type="entry name" value="Phage_TAC_6"/>
    <property type="match status" value="1"/>
</dbReference>
<organism evidence="1 2">
    <name type="scientific">Caulobacter mirabilis</name>
    <dbReference type="NCBI Taxonomy" id="69666"/>
    <lineage>
        <taxon>Bacteria</taxon>
        <taxon>Pseudomonadati</taxon>
        <taxon>Pseudomonadota</taxon>
        <taxon>Alphaproteobacteria</taxon>
        <taxon>Caulobacterales</taxon>
        <taxon>Caulobacteraceae</taxon>
        <taxon>Caulobacter</taxon>
    </lineage>
</organism>
<evidence type="ECO:0000313" key="1">
    <source>
        <dbReference type="EMBL" id="ATQ44907.1"/>
    </source>
</evidence>
<reference evidence="1 2" key="1">
    <citation type="submission" date="2017-10" db="EMBL/GenBank/DDBJ databases">
        <title>Genome sequence of Caulobacter mirabilis FWC38.</title>
        <authorList>
            <person name="Fiebig A."/>
            <person name="Crosson S."/>
        </authorList>
    </citation>
    <scope>NUCLEOTIDE SEQUENCE [LARGE SCALE GENOMIC DNA]</scope>
    <source>
        <strain evidence="1 2">FWC 38</strain>
    </source>
</reference>
<evidence type="ECO:0000313" key="2">
    <source>
        <dbReference type="Proteomes" id="UP000228945"/>
    </source>
</evidence>
<name>A0A2D2B3T3_9CAUL</name>
<dbReference type="Proteomes" id="UP000228945">
    <property type="component" value="Chromosome"/>
</dbReference>
<dbReference type="KEGG" id="cmb:CSW64_06765"/>
<sequence>MATPWPALLRLAALRFGLAPEVFWRLSVVEWRALAEDAAPQTLTRTALDALVRAYPDGQP</sequence>
<accession>A0A2D2B3T3</accession>
<protein>
    <submittedName>
        <fullName evidence="1">Phage tail assembly chaperone</fullName>
    </submittedName>
</protein>
<dbReference type="AlphaFoldDB" id="A0A2D2B3T3"/>
<dbReference type="InterPro" id="IPR019056">
    <property type="entry name" value="Phage_TAC_6"/>
</dbReference>
<dbReference type="OrthoDB" id="7582980at2"/>
<proteinExistence type="predicted"/>
<gene>
    <name evidence="1" type="ORF">CSW64_06765</name>
</gene>